<evidence type="ECO:0000256" key="9">
    <source>
        <dbReference type="ARBA" id="ARBA00047598"/>
    </source>
</evidence>
<name>A0A1V8SP08_9PEZI</name>
<sequence>MDTPSQTYEAVVVGSGPAGITVVGNLLEQKLSPILWVDKSFSGGRINYAYREVPSNTKVGLFVDFATALAPFRRIVSSTPSRSRWDEPSESDGVAVSGKADKLQDLRSLDQGKGCDLSHAADMCLILTEGLRRTPGVVAQPGQVEAAILDESTRRWNVTLRDSAISSGQSSTVSAKRMVLCTGSSPNNSPLPVQIPGLYTLDLDCALSPTLLATALSPDDSLTVAVIGASHSAILVLRNLYNLASTTKPKLRIKWFTRHPLRYAEFMDGWILRDNTGLKGEAATWAKQNLEPETMPDSDVAKYVTKIQYPSGTEKEIFEREMQGVEYYVQAIGYSRDPIPSLKTSTGRTIQPKYDHSSGGFTYDSKSESKVPGLFGAGIAFPERVTDPHGNVEYAVGFFKFMRYIKKVVPGWI</sequence>
<dbReference type="AlphaFoldDB" id="A0A1V8SP08"/>
<dbReference type="Pfam" id="PF13434">
    <property type="entry name" value="Lys_Orn_oxgnase"/>
    <property type="match status" value="1"/>
</dbReference>
<evidence type="ECO:0000256" key="2">
    <source>
        <dbReference type="ARBA" id="ARBA00004924"/>
    </source>
</evidence>
<evidence type="ECO:0000313" key="11">
    <source>
        <dbReference type="EMBL" id="OQO00778.1"/>
    </source>
</evidence>
<keyword evidence="12" id="KW-1185">Reference proteome</keyword>
<dbReference type="EMBL" id="NAJO01000033">
    <property type="protein sequence ID" value="OQO00778.1"/>
    <property type="molecule type" value="Genomic_DNA"/>
</dbReference>
<comment type="caution">
    <text evidence="11">The sequence shown here is derived from an EMBL/GenBank/DDBJ whole genome shotgun (WGS) entry which is preliminary data.</text>
</comment>
<comment type="pathway">
    <text evidence="2">Siderophore biosynthesis.</text>
</comment>
<dbReference type="InterPro" id="IPR036188">
    <property type="entry name" value="FAD/NAD-bd_sf"/>
</dbReference>
<evidence type="ECO:0000256" key="7">
    <source>
        <dbReference type="ARBA" id="ARBA00022857"/>
    </source>
</evidence>
<keyword evidence="6" id="KW-0274">FAD</keyword>
<comment type="cofactor">
    <cofactor evidence="1">
        <name>FAD</name>
        <dbReference type="ChEBI" id="CHEBI:57692"/>
    </cofactor>
</comment>
<dbReference type="PANTHER" id="PTHR38688:SF1">
    <property type="entry name" value="FAD_NAD(P)-BINDING DOMAIN-CONTAINING PROTEIN"/>
    <property type="match status" value="1"/>
</dbReference>
<evidence type="ECO:0000256" key="5">
    <source>
        <dbReference type="ARBA" id="ARBA00022630"/>
    </source>
</evidence>
<dbReference type="PANTHER" id="PTHR38688">
    <property type="entry name" value="PYR_REDOX_2 DOMAIN-CONTAINING PROTEIN"/>
    <property type="match status" value="1"/>
</dbReference>
<dbReference type="EC" id="1.14.13.196" evidence="4"/>
<evidence type="ECO:0000256" key="8">
    <source>
        <dbReference type="ARBA" id="ARBA00023002"/>
    </source>
</evidence>
<dbReference type="PRINTS" id="PR00368">
    <property type="entry name" value="FADPNR"/>
</dbReference>
<comment type="catalytic activity">
    <reaction evidence="10">
        <text>L-ornithine + NADH + O2 = N(5)-hydroxy-L-ornithine + NAD(+) + H2O</text>
        <dbReference type="Rhea" id="RHEA:41512"/>
        <dbReference type="ChEBI" id="CHEBI:15377"/>
        <dbReference type="ChEBI" id="CHEBI:15379"/>
        <dbReference type="ChEBI" id="CHEBI:46911"/>
        <dbReference type="ChEBI" id="CHEBI:57540"/>
        <dbReference type="ChEBI" id="CHEBI:57945"/>
        <dbReference type="ChEBI" id="CHEBI:78275"/>
        <dbReference type="EC" id="1.14.13.196"/>
    </reaction>
</comment>
<proteinExistence type="inferred from homology"/>
<evidence type="ECO:0000313" key="12">
    <source>
        <dbReference type="Proteomes" id="UP000192596"/>
    </source>
</evidence>
<dbReference type="Proteomes" id="UP000192596">
    <property type="component" value="Unassembled WGS sequence"/>
</dbReference>
<evidence type="ECO:0000256" key="4">
    <source>
        <dbReference type="ARBA" id="ARBA00012881"/>
    </source>
</evidence>
<organism evidence="11 12">
    <name type="scientific">Cryoendolithus antarcticus</name>
    <dbReference type="NCBI Taxonomy" id="1507870"/>
    <lineage>
        <taxon>Eukaryota</taxon>
        <taxon>Fungi</taxon>
        <taxon>Dikarya</taxon>
        <taxon>Ascomycota</taxon>
        <taxon>Pezizomycotina</taxon>
        <taxon>Dothideomycetes</taxon>
        <taxon>Dothideomycetidae</taxon>
        <taxon>Cladosporiales</taxon>
        <taxon>Cladosporiaceae</taxon>
        <taxon>Cryoendolithus</taxon>
    </lineage>
</organism>
<evidence type="ECO:0000256" key="10">
    <source>
        <dbReference type="ARBA" id="ARBA00049248"/>
    </source>
</evidence>
<evidence type="ECO:0000256" key="3">
    <source>
        <dbReference type="ARBA" id="ARBA00007588"/>
    </source>
</evidence>
<dbReference type="OrthoDB" id="432536at2759"/>
<evidence type="ECO:0000256" key="1">
    <source>
        <dbReference type="ARBA" id="ARBA00001974"/>
    </source>
</evidence>
<evidence type="ECO:0000256" key="6">
    <source>
        <dbReference type="ARBA" id="ARBA00022827"/>
    </source>
</evidence>
<dbReference type="Gene3D" id="3.50.50.60">
    <property type="entry name" value="FAD/NAD(P)-binding domain"/>
    <property type="match status" value="1"/>
</dbReference>
<keyword evidence="5" id="KW-0285">Flavoprotein</keyword>
<dbReference type="InterPro" id="IPR053275">
    <property type="entry name" value="Agnestin_monoxygenase"/>
</dbReference>
<comment type="catalytic activity">
    <reaction evidence="9">
        <text>L-ornithine + NADPH + O2 = N(5)-hydroxy-L-ornithine + NADP(+) + H2O</text>
        <dbReference type="Rhea" id="RHEA:41508"/>
        <dbReference type="ChEBI" id="CHEBI:15377"/>
        <dbReference type="ChEBI" id="CHEBI:15379"/>
        <dbReference type="ChEBI" id="CHEBI:46911"/>
        <dbReference type="ChEBI" id="CHEBI:57783"/>
        <dbReference type="ChEBI" id="CHEBI:58349"/>
        <dbReference type="ChEBI" id="CHEBI:78275"/>
        <dbReference type="EC" id="1.14.13.196"/>
    </reaction>
</comment>
<dbReference type="STRING" id="1507870.A0A1V8SP08"/>
<gene>
    <name evidence="11" type="ORF">B0A48_13465</name>
</gene>
<reference evidence="12" key="1">
    <citation type="submission" date="2017-03" db="EMBL/GenBank/DDBJ databases">
        <title>Genomes of endolithic fungi from Antarctica.</title>
        <authorList>
            <person name="Coleine C."/>
            <person name="Masonjones S."/>
            <person name="Stajich J.E."/>
        </authorList>
    </citation>
    <scope>NUCLEOTIDE SEQUENCE [LARGE SCALE GENOMIC DNA]</scope>
    <source>
        <strain evidence="12">CCFEE 5527</strain>
    </source>
</reference>
<keyword evidence="8" id="KW-0560">Oxidoreductase</keyword>
<dbReference type="InterPro" id="IPR025700">
    <property type="entry name" value="Lys/Orn_oxygenase"/>
</dbReference>
<dbReference type="GO" id="GO:0016491">
    <property type="term" value="F:oxidoreductase activity"/>
    <property type="evidence" value="ECO:0007669"/>
    <property type="project" value="UniProtKB-KW"/>
</dbReference>
<protein>
    <recommendedName>
        <fullName evidence="4">L-ornithine N(5)-monooxygenase [NAD(P)H]</fullName>
        <ecNumber evidence="4">1.14.13.196</ecNumber>
    </recommendedName>
</protein>
<keyword evidence="7" id="KW-0521">NADP</keyword>
<comment type="similarity">
    <text evidence="3">Belongs to the lysine N(6)-hydroxylase/L-ornithine N(5)-oxygenase family.</text>
</comment>
<dbReference type="SUPFAM" id="SSF51905">
    <property type="entry name" value="FAD/NAD(P)-binding domain"/>
    <property type="match status" value="1"/>
</dbReference>
<accession>A0A1V8SP08</accession>
<dbReference type="InParanoid" id="A0A1V8SP08"/>